<keyword evidence="3" id="KW-1185">Reference proteome</keyword>
<dbReference type="Proteomes" id="UP000005824">
    <property type="component" value="Unassembled WGS sequence"/>
</dbReference>
<keyword evidence="1" id="KW-0732">Signal</keyword>
<proteinExistence type="predicted"/>
<evidence type="ECO:0000313" key="2">
    <source>
        <dbReference type="EMBL" id="EDY15861.1"/>
    </source>
</evidence>
<sequence>MVHPLVLTVASLLVVASASAEIDFTPTNSFYVAEATKVPCVAFHNGDKVMQYSPPEGWKLGGGGNKITLTPTNTPQAEATMATRPSKPSIPATNENVKAYSELAVRMLPRGAAKVTVVDAAVSSMQKAGRPMIEVNLTYVLFAQQFSMNILFLPHDDELVTFQMVARTPDFGSLENTFRRSLFSLQGL</sequence>
<gene>
    <name evidence="2" type="ORF">CfE428DRAFT_6626</name>
</gene>
<dbReference type="InParanoid" id="B4DCI5"/>
<evidence type="ECO:0000256" key="1">
    <source>
        <dbReference type="SAM" id="SignalP"/>
    </source>
</evidence>
<feature type="chain" id="PRO_5002800750" description="DUF1795 domain-containing protein" evidence="1">
    <location>
        <begin position="21"/>
        <end position="188"/>
    </location>
</feature>
<evidence type="ECO:0000313" key="3">
    <source>
        <dbReference type="Proteomes" id="UP000005824"/>
    </source>
</evidence>
<dbReference type="EMBL" id="ABVL01000050">
    <property type="protein sequence ID" value="EDY15861.1"/>
    <property type="molecule type" value="Genomic_DNA"/>
</dbReference>
<reference evidence="2 3" key="1">
    <citation type="journal article" date="2011" name="J. Bacteriol.">
        <title>Genome sequence of Chthoniobacter flavus Ellin428, an aerobic heterotrophic soil bacterium.</title>
        <authorList>
            <person name="Kant R."/>
            <person name="van Passel M.W."/>
            <person name="Palva A."/>
            <person name="Lucas S."/>
            <person name="Lapidus A."/>
            <person name="Glavina Del Rio T."/>
            <person name="Dalin E."/>
            <person name="Tice H."/>
            <person name="Bruce D."/>
            <person name="Goodwin L."/>
            <person name="Pitluck S."/>
            <person name="Larimer F.W."/>
            <person name="Land M.L."/>
            <person name="Hauser L."/>
            <person name="Sangwan P."/>
            <person name="de Vos W.M."/>
            <person name="Janssen P.H."/>
            <person name="Smidt H."/>
        </authorList>
    </citation>
    <scope>NUCLEOTIDE SEQUENCE [LARGE SCALE GENOMIC DNA]</scope>
    <source>
        <strain evidence="2 3">Ellin428</strain>
    </source>
</reference>
<name>B4DCI5_9BACT</name>
<organism evidence="2 3">
    <name type="scientific">Chthoniobacter flavus Ellin428</name>
    <dbReference type="NCBI Taxonomy" id="497964"/>
    <lineage>
        <taxon>Bacteria</taxon>
        <taxon>Pseudomonadati</taxon>
        <taxon>Verrucomicrobiota</taxon>
        <taxon>Spartobacteria</taxon>
        <taxon>Chthoniobacterales</taxon>
        <taxon>Chthoniobacteraceae</taxon>
        <taxon>Chthoniobacter</taxon>
    </lineage>
</organism>
<protein>
    <recommendedName>
        <fullName evidence="4">DUF1795 domain-containing protein</fullName>
    </recommendedName>
</protein>
<comment type="caution">
    <text evidence="2">The sequence shown here is derived from an EMBL/GenBank/DDBJ whole genome shotgun (WGS) entry which is preliminary data.</text>
</comment>
<feature type="signal peptide" evidence="1">
    <location>
        <begin position="1"/>
        <end position="20"/>
    </location>
</feature>
<evidence type="ECO:0008006" key="4">
    <source>
        <dbReference type="Google" id="ProtNLM"/>
    </source>
</evidence>
<dbReference type="STRING" id="497964.CfE428DRAFT_6626"/>
<dbReference type="AlphaFoldDB" id="B4DCI5"/>
<accession>B4DCI5</accession>